<reference evidence="2" key="1">
    <citation type="journal article" date="2021" name="Antonie Van Leeuwenhoek">
        <title>Draft genome and description of Waterburya agarophytonicola gen. nov. sp. nov. (Pleurocapsales, Cyanobacteria): a seaweed symbiont.</title>
        <authorList>
            <person name="Bonthond G."/>
            <person name="Shalygin S."/>
            <person name="Bayer T."/>
            <person name="Weinberger F."/>
        </authorList>
    </citation>
    <scope>NUCLEOTIDE SEQUENCE</scope>
    <source>
        <strain evidence="2">KI4</strain>
    </source>
</reference>
<organism evidence="2 3">
    <name type="scientific">Waterburya agarophytonicola KI4</name>
    <dbReference type="NCBI Taxonomy" id="2874699"/>
    <lineage>
        <taxon>Bacteria</taxon>
        <taxon>Bacillati</taxon>
        <taxon>Cyanobacteriota</taxon>
        <taxon>Cyanophyceae</taxon>
        <taxon>Pleurocapsales</taxon>
        <taxon>Hyellaceae</taxon>
        <taxon>Waterburya</taxon>
        <taxon>Waterburya agarophytonicola</taxon>
    </lineage>
</organism>
<keyword evidence="3" id="KW-1185">Reference proteome</keyword>
<comment type="caution">
    <text evidence="2">The sequence shown here is derived from an EMBL/GenBank/DDBJ whole genome shotgun (WGS) entry which is preliminary data.</text>
</comment>
<sequence length="53" mass="6104">MAVILVLLLFGNWLINVVLIFIPVSFFIRLTHLGWWGLALLTVLFLAWCMAED</sequence>
<keyword evidence="1" id="KW-0472">Membrane</keyword>
<accession>A0A964BQC4</accession>
<feature type="transmembrane region" description="Helical" evidence="1">
    <location>
        <begin position="34"/>
        <end position="51"/>
    </location>
</feature>
<proteinExistence type="predicted"/>
<evidence type="ECO:0000313" key="2">
    <source>
        <dbReference type="EMBL" id="MCC0175985.1"/>
    </source>
</evidence>
<keyword evidence="1" id="KW-1133">Transmembrane helix</keyword>
<feature type="transmembrane region" description="Helical" evidence="1">
    <location>
        <begin position="7"/>
        <end position="28"/>
    </location>
</feature>
<protein>
    <submittedName>
        <fullName evidence="2">Uncharacterized protein</fullName>
    </submittedName>
</protein>
<evidence type="ECO:0000256" key="1">
    <source>
        <dbReference type="SAM" id="Phobius"/>
    </source>
</evidence>
<dbReference type="EMBL" id="JADWDC010000005">
    <property type="protein sequence ID" value="MCC0175985.1"/>
    <property type="molecule type" value="Genomic_DNA"/>
</dbReference>
<name>A0A964BQC4_9CYAN</name>
<dbReference type="Proteomes" id="UP000729733">
    <property type="component" value="Unassembled WGS sequence"/>
</dbReference>
<dbReference type="AlphaFoldDB" id="A0A964BQC4"/>
<gene>
    <name evidence="2" type="ORF">I4641_03190</name>
</gene>
<keyword evidence="1" id="KW-0812">Transmembrane</keyword>
<evidence type="ECO:0000313" key="3">
    <source>
        <dbReference type="Proteomes" id="UP000729733"/>
    </source>
</evidence>